<feature type="transmembrane region" description="Helical" evidence="8">
    <location>
        <begin position="396"/>
        <end position="416"/>
    </location>
</feature>
<keyword evidence="3 8" id="KW-0812">Transmembrane</keyword>
<dbReference type="PANTHER" id="PTHR20855">
    <property type="entry name" value="ADIPOR/PROGESTIN RECEPTOR-RELATED"/>
    <property type="match status" value="1"/>
</dbReference>
<protein>
    <recommendedName>
        <fullName evidence="11">HlyIII-domain-containing protein</fullName>
    </recommendedName>
</protein>
<feature type="transmembrane region" description="Helical" evidence="8">
    <location>
        <begin position="258"/>
        <end position="280"/>
    </location>
</feature>
<evidence type="ECO:0000256" key="8">
    <source>
        <dbReference type="SAM" id="Phobius"/>
    </source>
</evidence>
<feature type="binding site" evidence="6">
    <location>
        <position position="469"/>
    </location>
    <ligand>
        <name>Zn(2+)</name>
        <dbReference type="ChEBI" id="CHEBI:29105"/>
    </ligand>
</feature>
<keyword evidence="4 8" id="KW-1133">Transmembrane helix</keyword>
<comment type="similarity">
    <text evidence="2">Belongs to the ADIPOR family.</text>
</comment>
<dbReference type="Pfam" id="PF03006">
    <property type="entry name" value="HlyIII"/>
    <property type="match status" value="1"/>
</dbReference>
<feature type="transmembrane region" description="Helical" evidence="8">
    <location>
        <begin position="467"/>
        <end position="487"/>
    </location>
</feature>
<feature type="compositionally biased region" description="Low complexity" evidence="7">
    <location>
        <begin position="163"/>
        <end position="172"/>
    </location>
</feature>
<dbReference type="InterPro" id="IPR004254">
    <property type="entry name" value="AdipoR/HlyIII-related"/>
</dbReference>
<dbReference type="GO" id="GO:0038023">
    <property type="term" value="F:signaling receptor activity"/>
    <property type="evidence" value="ECO:0007669"/>
    <property type="project" value="TreeGrafter"/>
</dbReference>
<keyword evidence="5 8" id="KW-0472">Membrane</keyword>
<comment type="subcellular location">
    <subcellularLocation>
        <location evidence="1">Membrane</location>
        <topology evidence="1">Multi-pass membrane protein</topology>
    </subcellularLocation>
</comment>
<feature type="region of interest" description="Disordered" evidence="7">
    <location>
        <begin position="94"/>
        <end position="190"/>
    </location>
</feature>
<feature type="transmembrane region" description="Helical" evidence="8">
    <location>
        <begin position="300"/>
        <end position="323"/>
    </location>
</feature>
<reference evidence="9" key="1">
    <citation type="submission" date="2022-07" db="EMBL/GenBank/DDBJ databases">
        <title>Phylogenomic reconstructions and comparative analyses of Kickxellomycotina fungi.</title>
        <authorList>
            <person name="Reynolds N.K."/>
            <person name="Stajich J.E."/>
            <person name="Barry K."/>
            <person name="Grigoriev I.V."/>
            <person name="Crous P."/>
            <person name="Smith M.E."/>
        </authorList>
    </citation>
    <scope>NUCLEOTIDE SEQUENCE</scope>
    <source>
        <strain evidence="9">NBRC 32514</strain>
    </source>
</reference>
<dbReference type="GO" id="GO:0016020">
    <property type="term" value="C:membrane"/>
    <property type="evidence" value="ECO:0007669"/>
    <property type="project" value="UniProtKB-SubCell"/>
</dbReference>
<feature type="binding site" evidence="6">
    <location>
        <position position="319"/>
    </location>
    <ligand>
        <name>Zn(2+)</name>
        <dbReference type="ChEBI" id="CHEBI:29105"/>
    </ligand>
</feature>
<dbReference type="GO" id="GO:0006882">
    <property type="term" value="P:intracellular zinc ion homeostasis"/>
    <property type="evidence" value="ECO:0007669"/>
    <property type="project" value="TreeGrafter"/>
</dbReference>
<feature type="transmembrane region" description="Helical" evidence="8">
    <location>
        <begin position="428"/>
        <end position="447"/>
    </location>
</feature>
<evidence type="ECO:0000256" key="4">
    <source>
        <dbReference type="ARBA" id="ARBA00022989"/>
    </source>
</evidence>
<feature type="compositionally biased region" description="Basic and acidic residues" evidence="7">
    <location>
        <begin position="179"/>
        <end position="190"/>
    </location>
</feature>
<feature type="binding site" evidence="6">
    <location>
        <position position="465"/>
    </location>
    <ligand>
        <name>Zn(2+)</name>
        <dbReference type="ChEBI" id="CHEBI:29105"/>
    </ligand>
</feature>
<evidence type="ECO:0000256" key="6">
    <source>
        <dbReference type="PIRSR" id="PIRSR604254-1"/>
    </source>
</evidence>
<feature type="compositionally biased region" description="Low complexity" evidence="7">
    <location>
        <begin position="105"/>
        <end position="120"/>
    </location>
</feature>
<keyword evidence="10" id="KW-1185">Reference proteome</keyword>
<evidence type="ECO:0008006" key="11">
    <source>
        <dbReference type="Google" id="ProtNLM"/>
    </source>
</evidence>
<feature type="transmembrane region" description="Helical" evidence="8">
    <location>
        <begin position="335"/>
        <end position="356"/>
    </location>
</feature>
<keyword evidence="6" id="KW-0479">Metal-binding</keyword>
<dbReference type="GO" id="GO:0046872">
    <property type="term" value="F:metal ion binding"/>
    <property type="evidence" value="ECO:0007669"/>
    <property type="project" value="UniProtKB-KW"/>
</dbReference>
<sequence>MDSWYADSTRSSDRPATIAATTDTASVVPLSDIMDWADSSRQSTAAGRRGYYGLRRVRSWVASTNIPVLPAWRAIGGITSYLDHLATAIRPAANADTAPSTDTRQPQQQPQPQQQQQQQQKPKISHEKCQDWRRSVGYNVGSPPISADAPDTPTTDVEDYYSDSDSGSSSSSSGGGSDSGKDSRRDEKKYSLFDGHKVSTLVVRESPADRSPRQLLTAFQVPEYMVEDYIWASYRPLANSCTECLRSWGYVHSELGNILTHAFGLLVFLVLAVLTGPVIIPLLTSGRANETSAGATDYVIVYIYLAAVLFCLAASVAFHTLACHSRRKHFRSLRCDFIGILTLIVGSFIPVGYYGFLHSRSILIGYMAMFVGVGVAGVLASVLGRVEDPRRAKWRPVIFMGIAGSGLVPVIHGAILNGYQGAVDTISLWYVVGMALLYIAGTTLYAFKIPERYRPGKHDVFLHSHQIFHVFVVLAAVCHYVGIIRAVRFAHRI</sequence>
<evidence type="ECO:0000256" key="1">
    <source>
        <dbReference type="ARBA" id="ARBA00004141"/>
    </source>
</evidence>
<evidence type="ECO:0000256" key="2">
    <source>
        <dbReference type="ARBA" id="ARBA00007018"/>
    </source>
</evidence>
<dbReference type="PANTHER" id="PTHR20855:SF52">
    <property type="entry name" value="ADIPONECTIN RECEPTOR PROTEIN"/>
    <property type="match status" value="1"/>
</dbReference>
<comment type="caution">
    <text evidence="9">The sequence shown here is derived from an EMBL/GenBank/DDBJ whole genome shotgun (WGS) entry which is preliminary data.</text>
</comment>
<feature type="transmembrane region" description="Helical" evidence="8">
    <location>
        <begin position="362"/>
        <end position="384"/>
    </location>
</feature>
<name>A0A9W7XXZ8_9FUNG</name>
<organism evidence="9 10">
    <name type="scientific">Coemansia erecta</name>
    <dbReference type="NCBI Taxonomy" id="147472"/>
    <lineage>
        <taxon>Eukaryota</taxon>
        <taxon>Fungi</taxon>
        <taxon>Fungi incertae sedis</taxon>
        <taxon>Zoopagomycota</taxon>
        <taxon>Kickxellomycotina</taxon>
        <taxon>Kickxellomycetes</taxon>
        <taxon>Kickxellales</taxon>
        <taxon>Kickxellaceae</taxon>
        <taxon>Coemansia</taxon>
    </lineage>
</organism>
<keyword evidence="6" id="KW-0862">Zinc</keyword>
<evidence type="ECO:0000256" key="5">
    <source>
        <dbReference type="ARBA" id="ARBA00023136"/>
    </source>
</evidence>
<feature type="compositionally biased region" description="Basic and acidic residues" evidence="7">
    <location>
        <begin position="124"/>
        <end position="134"/>
    </location>
</feature>
<evidence type="ECO:0000256" key="7">
    <source>
        <dbReference type="SAM" id="MobiDB-lite"/>
    </source>
</evidence>
<evidence type="ECO:0000313" key="9">
    <source>
        <dbReference type="EMBL" id="KAJ1723089.1"/>
    </source>
</evidence>
<dbReference type="AlphaFoldDB" id="A0A9W7XXZ8"/>
<evidence type="ECO:0000256" key="3">
    <source>
        <dbReference type="ARBA" id="ARBA00022692"/>
    </source>
</evidence>
<gene>
    <name evidence="9" type="ORF">LPJ53_002529</name>
</gene>
<evidence type="ECO:0000313" key="10">
    <source>
        <dbReference type="Proteomes" id="UP001149813"/>
    </source>
</evidence>
<accession>A0A9W7XXZ8</accession>
<dbReference type="OrthoDB" id="529367at2759"/>
<dbReference type="Proteomes" id="UP001149813">
    <property type="component" value="Unassembled WGS sequence"/>
</dbReference>
<proteinExistence type="inferred from homology"/>
<dbReference type="EMBL" id="JANBOJ010000081">
    <property type="protein sequence ID" value="KAJ1723089.1"/>
    <property type="molecule type" value="Genomic_DNA"/>
</dbReference>